<sequence>MGPDRERALPERATSARGLDVAAVPDRLMASWRRSEEYGVSLESVDPVFAGTGASDTLFFQCGQEVLSGLHETLANEPVSLMLTDAEGLVLQRMSGDSSLLRALDKVHLAPGFAFSEREAGTNGLGLALADRVPSLVRAEQHYSSSLCVYTCAAVPVLDPVTGRLEGAVNITTWSRSRSDLLLALAQSAAGNTAALMLARSTGRAPRPTPKGEVFRVESARLEPGAGTAHALSAAWVEAVTRATVALESGRVVAVVGESGVGRTTLLAQAIRRARPHDRILNARVPAPQDVEAWLSAWGPEIGKHSTAVILSDVDELPAWTETPLLDLVTESIAPDWLDAPMLRRPVPVSVTARSFRTIPESLALLVDTVIEVPPLRDRVEDVLPIARHVALRTRGRAVDFTPAAERALSTCGWPGNTEQLVRVIRQAAARGEVIDIHHLSAEVLTGSRHRLTRIESLEREEIARCVAQPGTTMRAAAAQLGVSRATLYRKMAQYDLHVPR</sequence>
<dbReference type="InterPro" id="IPR009057">
    <property type="entry name" value="Homeodomain-like_sf"/>
</dbReference>
<dbReference type="SUPFAM" id="SSF52540">
    <property type="entry name" value="P-loop containing nucleoside triphosphate hydrolases"/>
    <property type="match status" value="1"/>
</dbReference>
<keyword evidence="2" id="KW-0067">ATP-binding</keyword>
<dbReference type="InterPro" id="IPR027417">
    <property type="entry name" value="P-loop_NTPase"/>
</dbReference>
<feature type="domain" description="Sigma-54 factor interaction" evidence="6">
    <location>
        <begin position="272"/>
        <end position="430"/>
    </location>
</feature>
<gene>
    <name evidence="7" type="ORF">GCM10009867_25350</name>
</gene>
<comment type="caution">
    <text evidence="7">The sequence shown here is derived from an EMBL/GenBank/DDBJ whole genome shotgun (WGS) entry which is preliminary data.</text>
</comment>
<dbReference type="EMBL" id="BAAARN010000003">
    <property type="protein sequence ID" value="GAA2737588.1"/>
    <property type="molecule type" value="Genomic_DNA"/>
</dbReference>
<dbReference type="SUPFAM" id="SSF46689">
    <property type="entry name" value="Homeodomain-like"/>
    <property type="match status" value="1"/>
</dbReference>
<dbReference type="Pfam" id="PF25601">
    <property type="entry name" value="AAA_lid_14"/>
    <property type="match status" value="1"/>
</dbReference>
<dbReference type="Gene3D" id="1.10.10.60">
    <property type="entry name" value="Homeodomain-like"/>
    <property type="match status" value="1"/>
</dbReference>
<dbReference type="InterPro" id="IPR058031">
    <property type="entry name" value="AAA_lid_NorR"/>
</dbReference>
<dbReference type="RefSeq" id="WP_344193948.1">
    <property type="nucleotide sequence ID" value="NZ_BAAARN010000003.1"/>
</dbReference>
<evidence type="ECO:0000256" key="4">
    <source>
        <dbReference type="ARBA" id="ARBA00023125"/>
    </source>
</evidence>
<keyword evidence="1" id="KW-0547">Nucleotide-binding</keyword>
<dbReference type="InterPro" id="IPR003018">
    <property type="entry name" value="GAF"/>
</dbReference>
<evidence type="ECO:0000256" key="2">
    <source>
        <dbReference type="ARBA" id="ARBA00022840"/>
    </source>
</evidence>
<evidence type="ECO:0000256" key="1">
    <source>
        <dbReference type="ARBA" id="ARBA00022741"/>
    </source>
</evidence>
<dbReference type="PANTHER" id="PTHR32071">
    <property type="entry name" value="TRANSCRIPTIONAL REGULATORY PROTEIN"/>
    <property type="match status" value="1"/>
</dbReference>
<reference evidence="7 8" key="1">
    <citation type="journal article" date="2019" name="Int. J. Syst. Evol. Microbiol.">
        <title>The Global Catalogue of Microorganisms (GCM) 10K type strain sequencing project: providing services to taxonomists for standard genome sequencing and annotation.</title>
        <authorList>
            <consortium name="The Broad Institute Genomics Platform"/>
            <consortium name="The Broad Institute Genome Sequencing Center for Infectious Disease"/>
            <person name="Wu L."/>
            <person name="Ma J."/>
        </authorList>
    </citation>
    <scope>NUCLEOTIDE SEQUENCE [LARGE SCALE GENOMIC DNA]</scope>
    <source>
        <strain evidence="7 8">JCM 16378</strain>
    </source>
</reference>
<evidence type="ECO:0000259" key="6">
    <source>
        <dbReference type="PROSITE" id="PS50045"/>
    </source>
</evidence>
<organism evidence="7 8">
    <name type="scientific">Pedococcus aerophilus</name>
    <dbReference type="NCBI Taxonomy" id="436356"/>
    <lineage>
        <taxon>Bacteria</taxon>
        <taxon>Bacillati</taxon>
        <taxon>Actinomycetota</taxon>
        <taxon>Actinomycetes</taxon>
        <taxon>Micrococcales</taxon>
        <taxon>Intrasporangiaceae</taxon>
        <taxon>Pedococcus</taxon>
    </lineage>
</organism>
<keyword evidence="8" id="KW-1185">Reference proteome</keyword>
<evidence type="ECO:0000256" key="3">
    <source>
        <dbReference type="ARBA" id="ARBA00023015"/>
    </source>
</evidence>
<dbReference type="InterPro" id="IPR029016">
    <property type="entry name" value="GAF-like_dom_sf"/>
</dbReference>
<keyword evidence="4" id="KW-0238">DNA-binding</keyword>
<dbReference type="Gene3D" id="1.10.8.60">
    <property type="match status" value="1"/>
</dbReference>
<dbReference type="InterPro" id="IPR002197">
    <property type="entry name" value="HTH_Fis"/>
</dbReference>
<protein>
    <recommendedName>
        <fullName evidence="6">Sigma-54 factor interaction domain-containing protein</fullName>
    </recommendedName>
</protein>
<evidence type="ECO:0000313" key="8">
    <source>
        <dbReference type="Proteomes" id="UP001501326"/>
    </source>
</evidence>
<evidence type="ECO:0000313" key="7">
    <source>
        <dbReference type="EMBL" id="GAA2737588.1"/>
    </source>
</evidence>
<dbReference type="Pfam" id="PF01590">
    <property type="entry name" value="GAF"/>
    <property type="match status" value="1"/>
</dbReference>
<evidence type="ECO:0000256" key="5">
    <source>
        <dbReference type="ARBA" id="ARBA00023163"/>
    </source>
</evidence>
<name>A0ABN3USG0_9MICO</name>
<keyword evidence="5" id="KW-0804">Transcription</keyword>
<accession>A0ABN3USG0</accession>
<dbReference type="Pfam" id="PF02954">
    <property type="entry name" value="HTH_8"/>
    <property type="match status" value="1"/>
</dbReference>
<dbReference type="PROSITE" id="PS50045">
    <property type="entry name" value="SIGMA54_INTERACT_4"/>
    <property type="match status" value="1"/>
</dbReference>
<dbReference type="InterPro" id="IPR002078">
    <property type="entry name" value="Sigma_54_int"/>
</dbReference>
<proteinExistence type="predicted"/>
<keyword evidence="3" id="KW-0805">Transcription regulation</keyword>
<dbReference type="Gene3D" id="3.30.450.40">
    <property type="match status" value="1"/>
</dbReference>
<dbReference type="Proteomes" id="UP001501326">
    <property type="component" value="Unassembled WGS sequence"/>
</dbReference>